<gene>
    <name evidence="3" type="ORF">BC781_1011028</name>
</gene>
<dbReference type="AlphaFoldDB" id="A0A316A4I6"/>
<dbReference type="InterPro" id="IPR002656">
    <property type="entry name" value="Acyl_transf_3_dom"/>
</dbReference>
<comment type="caution">
    <text evidence="3">The sequence shown here is derived from an EMBL/GenBank/DDBJ whole genome shotgun (WGS) entry which is preliminary data.</text>
</comment>
<feature type="domain" description="Acyltransferase 3" evidence="2">
    <location>
        <begin position="17"/>
        <end position="353"/>
    </location>
</feature>
<feature type="transmembrane region" description="Helical" evidence="1">
    <location>
        <begin position="241"/>
        <end position="261"/>
    </location>
</feature>
<dbReference type="EMBL" id="QGDO01000001">
    <property type="protein sequence ID" value="PWJ44657.1"/>
    <property type="molecule type" value="Genomic_DNA"/>
</dbReference>
<feature type="transmembrane region" description="Helical" evidence="1">
    <location>
        <begin position="20"/>
        <end position="36"/>
    </location>
</feature>
<sequence length="372" mass="44012">MNKLTTQHNYISALTPLRGIAALWVVIFHIDVSIYYRDLGALVSRDATGILSKGYLWVDFFFLLSGFIICHVYGQKLIENWNFKTIKSFLWSRFSRLYPLHFFTLVILIIGVWITPKYFPNVIDGSWVTYFSPQALPIQFSMINAMNLYHFLSWNMPSWSIGAEWWTYTIAVFIIPLLYRKNTRIILLSSILAIIALGSLVYLHPNQNLDITWDYGFLRCLFEFIIGINIYQFYQKELGKAILKLDFIIPLLFVLIILTFHYQLPDLINIPIFILLILAAAYNQRKVRAILERPVFRFLGDISYSMYLVHGIWFFVFWFIFPHWKQAENINTLSIPQRLIYTLLFLSLTILSSAFTYYFIEIKARKKLRRMY</sequence>
<dbReference type="GO" id="GO:0016747">
    <property type="term" value="F:acyltransferase activity, transferring groups other than amino-acyl groups"/>
    <property type="evidence" value="ECO:0007669"/>
    <property type="project" value="InterPro"/>
</dbReference>
<reference evidence="3 4" key="1">
    <citation type="submission" date="2018-03" db="EMBL/GenBank/DDBJ databases">
        <title>Genomic Encyclopedia of Archaeal and Bacterial Type Strains, Phase II (KMG-II): from individual species to whole genera.</title>
        <authorList>
            <person name="Goeker M."/>
        </authorList>
    </citation>
    <scope>NUCLEOTIDE SEQUENCE [LARGE SCALE GENOMIC DNA]</scope>
    <source>
        <strain evidence="3 4">DSM 28229</strain>
    </source>
</reference>
<feature type="transmembrane region" description="Helical" evidence="1">
    <location>
        <begin position="304"/>
        <end position="321"/>
    </location>
</feature>
<keyword evidence="1" id="KW-0472">Membrane</keyword>
<dbReference type="OrthoDB" id="9796461at2"/>
<name>A0A316A4I6_SEDFL</name>
<dbReference type="Proteomes" id="UP000245535">
    <property type="component" value="Unassembled WGS sequence"/>
</dbReference>
<organism evidence="3 4">
    <name type="scientific">Sediminitomix flava</name>
    <dbReference type="NCBI Taxonomy" id="379075"/>
    <lineage>
        <taxon>Bacteria</taxon>
        <taxon>Pseudomonadati</taxon>
        <taxon>Bacteroidota</taxon>
        <taxon>Cytophagia</taxon>
        <taxon>Cytophagales</taxon>
        <taxon>Flammeovirgaceae</taxon>
        <taxon>Sediminitomix</taxon>
    </lineage>
</organism>
<feature type="transmembrane region" description="Helical" evidence="1">
    <location>
        <begin position="216"/>
        <end position="234"/>
    </location>
</feature>
<protein>
    <submittedName>
        <fullName evidence="3">Peptidoglycan/LPS O-acetylase OafA/YrhL</fullName>
    </submittedName>
</protein>
<feature type="transmembrane region" description="Helical" evidence="1">
    <location>
        <begin position="56"/>
        <end position="74"/>
    </location>
</feature>
<feature type="transmembrane region" description="Helical" evidence="1">
    <location>
        <begin position="341"/>
        <end position="360"/>
    </location>
</feature>
<accession>A0A316A4I6</accession>
<proteinExistence type="predicted"/>
<evidence type="ECO:0000313" key="3">
    <source>
        <dbReference type="EMBL" id="PWJ44657.1"/>
    </source>
</evidence>
<evidence type="ECO:0000256" key="1">
    <source>
        <dbReference type="SAM" id="Phobius"/>
    </source>
</evidence>
<keyword evidence="1" id="KW-0812">Transmembrane</keyword>
<keyword evidence="4" id="KW-1185">Reference proteome</keyword>
<feature type="transmembrane region" description="Helical" evidence="1">
    <location>
        <begin position="267"/>
        <end position="283"/>
    </location>
</feature>
<dbReference type="InterPro" id="IPR050879">
    <property type="entry name" value="Acyltransferase_3"/>
</dbReference>
<dbReference type="PANTHER" id="PTHR23028">
    <property type="entry name" value="ACETYLTRANSFERASE"/>
    <property type="match status" value="1"/>
</dbReference>
<feature type="transmembrane region" description="Helical" evidence="1">
    <location>
        <begin position="95"/>
        <end position="114"/>
    </location>
</feature>
<evidence type="ECO:0000259" key="2">
    <source>
        <dbReference type="Pfam" id="PF01757"/>
    </source>
</evidence>
<feature type="transmembrane region" description="Helical" evidence="1">
    <location>
        <begin position="185"/>
        <end position="204"/>
    </location>
</feature>
<keyword evidence="1" id="KW-1133">Transmembrane helix</keyword>
<evidence type="ECO:0000313" key="4">
    <source>
        <dbReference type="Proteomes" id="UP000245535"/>
    </source>
</evidence>
<dbReference type="RefSeq" id="WP_109616133.1">
    <property type="nucleotide sequence ID" value="NZ_QGDO01000001.1"/>
</dbReference>
<dbReference type="Pfam" id="PF01757">
    <property type="entry name" value="Acyl_transf_3"/>
    <property type="match status" value="1"/>
</dbReference>
<feature type="transmembrane region" description="Helical" evidence="1">
    <location>
        <begin position="159"/>
        <end position="178"/>
    </location>
</feature>